<dbReference type="GO" id="GO:1990481">
    <property type="term" value="P:mRNA pseudouridine synthesis"/>
    <property type="evidence" value="ECO:0007669"/>
    <property type="project" value="Ensembl"/>
</dbReference>
<evidence type="ECO:0000256" key="5">
    <source>
        <dbReference type="ARBA" id="ARBA00022946"/>
    </source>
</evidence>
<gene>
    <name evidence="13" type="primary">RPUSD4</name>
</gene>
<feature type="compositionally biased region" description="Basic and acidic residues" evidence="11">
    <location>
        <begin position="1"/>
        <end position="34"/>
    </location>
</feature>
<dbReference type="CDD" id="cd02869">
    <property type="entry name" value="PseudoU_synth_RluA_like"/>
    <property type="match status" value="1"/>
</dbReference>
<accession>A0A8B9IAR8</accession>
<dbReference type="PANTHER" id="PTHR21600">
    <property type="entry name" value="MITOCHONDRIAL RNA PSEUDOURIDINE SYNTHASE"/>
    <property type="match status" value="1"/>
</dbReference>
<protein>
    <recommendedName>
        <fullName evidence="9">Pseudouridylate synthase RPUSD4, mitochondrial</fullName>
    </recommendedName>
    <alternativeName>
        <fullName evidence="10">RNA pseudouridylate synthase domain-containing protein 4</fullName>
    </alternativeName>
</protein>
<dbReference type="GO" id="GO:0000049">
    <property type="term" value="F:tRNA binding"/>
    <property type="evidence" value="ECO:0007669"/>
    <property type="project" value="Ensembl"/>
</dbReference>
<dbReference type="AlphaFoldDB" id="A0A8B9IAR8"/>
<dbReference type="GO" id="GO:0031118">
    <property type="term" value="P:rRNA pseudouridine synthesis"/>
    <property type="evidence" value="ECO:0007669"/>
    <property type="project" value="Ensembl"/>
</dbReference>
<dbReference type="GO" id="GO:1990400">
    <property type="term" value="F:mitochondrial ribosomal large subunit rRNA binding"/>
    <property type="evidence" value="ECO:0007669"/>
    <property type="project" value="Ensembl"/>
</dbReference>
<dbReference type="GO" id="GO:0009982">
    <property type="term" value="F:pseudouridine synthase activity"/>
    <property type="evidence" value="ECO:0007669"/>
    <property type="project" value="Ensembl"/>
</dbReference>
<dbReference type="Proteomes" id="UP000694426">
    <property type="component" value="Unplaced"/>
</dbReference>
<keyword evidence="7" id="KW-0413">Isomerase</keyword>
<evidence type="ECO:0000256" key="2">
    <source>
        <dbReference type="ARBA" id="ARBA00001896"/>
    </source>
</evidence>
<proteinExistence type="inferred from homology"/>
<dbReference type="GO" id="GO:0005759">
    <property type="term" value="C:mitochondrial matrix"/>
    <property type="evidence" value="ECO:0007669"/>
    <property type="project" value="Ensembl"/>
</dbReference>
<dbReference type="GO" id="GO:0070902">
    <property type="term" value="P:mitochondrial tRNA pseudouridine synthesis"/>
    <property type="evidence" value="ECO:0007669"/>
    <property type="project" value="Ensembl"/>
</dbReference>
<evidence type="ECO:0000259" key="12">
    <source>
        <dbReference type="Pfam" id="PF00849"/>
    </source>
</evidence>
<dbReference type="SMR" id="A0A8B9IAR8"/>
<comment type="catalytic activity">
    <reaction evidence="1">
        <text>a uridine in mRNA = a pseudouridine in mRNA</text>
        <dbReference type="Rhea" id="RHEA:56644"/>
        <dbReference type="Rhea" id="RHEA-COMP:14658"/>
        <dbReference type="Rhea" id="RHEA-COMP:14659"/>
        <dbReference type="ChEBI" id="CHEBI:65314"/>
        <dbReference type="ChEBI" id="CHEBI:65315"/>
    </reaction>
</comment>
<dbReference type="GO" id="GO:0005654">
    <property type="term" value="C:nucleoplasm"/>
    <property type="evidence" value="ECO:0007669"/>
    <property type="project" value="Ensembl"/>
</dbReference>
<evidence type="ECO:0000256" key="8">
    <source>
        <dbReference type="ARBA" id="ARBA00036943"/>
    </source>
</evidence>
<comment type="similarity">
    <text evidence="4">Belongs to the pseudouridine synthase RluA family.</text>
</comment>
<dbReference type="GO" id="GO:0070131">
    <property type="term" value="P:positive regulation of mitochondrial translation"/>
    <property type="evidence" value="ECO:0007669"/>
    <property type="project" value="Ensembl"/>
</dbReference>
<organism evidence="13 14">
    <name type="scientific">Anser brachyrhynchus</name>
    <name type="common">Pink-footed goose</name>
    <dbReference type="NCBI Taxonomy" id="132585"/>
    <lineage>
        <taxon>Eukaryota</taxon>
        <taxon>Metazoa</taxon>
        <taxon>Chordata</taxon>
        <taxon>Craniata</taxon>
        <taxon>Vertebrata</taxon>
        <taxon>Euteleostomi</taxon>
        <taxon>Archelosauria</taxon>
        <taxon>Archosauria</taxon>
        <taxon>Dinosauria</taxon>
        <taxon>Saurischia</taxon>
        <taxon>Theropoda</taxon>
        <taxon>Coelurosauria</taxon>
        <taxon>Aves</taxon>
        <taxon>Neognathae</taxon>
        <taxon>Galloanserae</taxon>
        <taxon>Anseriformes</taxon>
        <taxon>Anatidae</taxon>
        <taxon>Anserinae</taxon>
        <taxon>Anser</taxon>
    </lineage>
</organism>
<comment type="catalytic activity">
    <reaction evidence="2">
        <text>uridine in 5S rRNA = pseudouridine in 5S rRNA</text>
        <dbReference type="Rhea" id="RHEA:47036"/>
        <dbReference type="Rhea" id="RHEA-COMP:11730"/>
        <dbReference type="Rhea" id="RHEA-COMP:11731"/>
        <dbReference type="ChEBI" id="CHEBI:65314"/>
        <dbReference type="ChEBI" id="CHEBI:65315"/>
    </reaction>
</comment>
<dbReference type="FunFam" id="3.30.2350.10:FF:000015">
    <property type="entry name" value="Mitochondrial RNA pseudouridine synthase RPUSD4"/>
    <property type="match status" value="1"/>
</dbReference>
<evidence type="ECO:0000313" key="13">
    <source>
        <dbReference type="Ensembl" id="ENSABRP00000022232.1"/>
    </source>
</evidence>
<evidence type="ECO:0000256" key="6">
    <source>
        <dbReference type="ARBA" id="ARBA00023128"/>
    </source>
</evidence>
<keyword evidence="6" id="KW-0496">Mitochondrion</keyword>
<feature type="domain" description="Pseudouridine synthase RsuA/RluA-like" evidence="12">
    <location>
        <begin position="217"/>
        <end position="389"/>
    </location>
</feature>
<keyword evidence="14" id="KW-1185">Reference proteome</keyword>
<feature type="region of interest" description="Disordered" evidence="11">
    <location>
        <begin position="160"/>
        <end position="185"/>
    </location>
</feature>
<dbReference type="SUPFAM" id="SSF55120">
    <property type="entry name" value="Pseudouridine synthase"/>
    <property type="match status" value="1"/>
</dbReference>
<dbReference type="Ensembl" id="ENSABRT00000031271.1">
    <property type="protein sequence ID" value="ENSABRP00000022232.1"/>
    <property type="gene ID" value="ENSABRG00000018849.1"/>
</dbReference>
<name>A0A8B9IAR8_9AVES</name>
<feature type="region of interest" description="Disordered" evidence="11">
    <location>
        <begin position="94"/>
        <end position="123"/>
    </location>
</feature>
<reference evidence="13" key="2">
    <citation type="submission" date="2025-09" db="UniProtKB">
        <authorList>
            <consortium name="Ensembl"/>
        </authorList>
    </citation>
    <scope>IDENTIFICATION</scope>
</reference>
<dbReference type="InterPro" id="IPR020103">
    <property type="entry name" value="PsdUridine_synth_cat_dom_sf"/>
</dbReference>
<sequence>MHCGRRDGTGRDGTGRDGTGRDGTGRDGTGRDGLRSPPSPVPAAPQLLLSSRRGRYRPPTAARLQTAEGAGREGCPALSHWRRALSLISLRLSPLGGEAEGPPSRRRHWPEGRRGKEGGREGKMAAASGGALWRRRAAALRRAARSVCGWAAGAERLAGRLRARRSQEEEEEKKKQREVPGNPARRRARELAALQLVHPNVLARALKQGAVYQDEEVVVLNKPYGLPVHGGPGVKNCVTDVLPILAKMLKNMRAEPLHLCHRLDKETTGVMVLAWSKEAADRIRLLFKTRQVEKIYWAISVGHPDPAEGIVEIPMVEKEVRSHQPHYKMTLAPNYRLSPEDGRVLKIRKNCSAESAVTRYRILASSSACSLLELQPITGVKHQIRVHLAYGLGCPILGDHKYSHWNKLAPQKLPEVTLRRLKLEQSKARHLPLHLHARRLSLPLGASGGKWIDLVCEPPVFFHRTLRKLELDIDKN</sequence>
<dbReference type="InterPro" id="IPR006224">
    <property type="entry name" value="PsdUridine_synth_RluA-like_CS"/>
</dbReference>
<evidence type="ECO:0000256" key="3">
    <source>
        <dbReference type="ARBA" id="ARBA00004173"/>
    </source>
</evidence>
<evidence type="ECO:0000256" key="4">
    <source>
        <dbReference type="ARBA" id="ARBA00010876"/>
    </source>
</evidence>
<feature type="region of interest" description="Disordered" evidence="11">
    <location>
        <begin position="1"/>
        <end position="75"/>
    </location>
</feature>
<dbReference type="Gene3D" id="3.30.2350.10">
    <property type="entry name" value="Pseudouridine synthase"/>
    <property type="match status" value="1"/>
</dbReference>
<evidence type="ECO:0000256" key="1">
    <source>
        <dbReference type="ARBA" id="ARBA00001166"/>
    </source>
</evidence>
<keyword evidence="5" id="KW-0809">Transit peptide</keyword>
<feature type="compositionally biased region" description="Basic and acidic residues" evidence="11">
    <location>
        <begin position="109"/>
        <end position="123"/>
    </location>
</feature>
<dbReference type="GO" id="GO:0035770">
    <property type="term" value="C:ribonucleoprotein granule"/>
    <property type="evidence" value="ECO:0007669"/>
    <property type="project" value="Ensembl"/>
</dbReference>
<evidence type="ECO:0000256" key="9">
    <source>
        <dbReference type="ARBA" id="ARBA00039953"/>
    </source>
</evidence>
<evidence type="ECO:0000256" key="11">
    <source>
        <dbReference type="SAM" id="MobiDB-lite"/>
    </source>
</evidence>
<dbReference type="Pfam" id="PF00849">
    <property type="entry name" value="PseudoU_synth_2"/>
    <property type="match status" value="1"/>
</dbReference>
<comment type="subcellular location">
    <subcellularLocation>
        <location evidence="3">Mitochondrion</location>
    </subcellularLocation>
</comment>
<evidence type="ECO:0000313" key="14">
    <source>
        <dbReference type="Proteomes" id="UP000694426"/>
    </source>
</evidence>
<dbReference type="GeneTree" id="ENSGT00940000158436"/>
<evidence type="ECO:0000256" key="10">
    <source>
        <dbReference type="ARBA" id="ARBA00041563"/>
    </source>
</evidence>
<dbReference type="InterPro" id="IPR050188">
    <property type="entry name" value="RluA_PseudoU_synthase"/>
</dbReference>
<dbReference type="PANTHER" id="PTHR21600:SF83">
    <property type="entry name" value="PSEUDOURIDYLATE SYNTHASE RPUSD4, MITOCHONDRIAL"/>
    <property type="match status" value="1"/>
</dbReference>
<dbReference type="PROSITE" id="PS01129">
    <property type="entry name" value="PSI_RLU"/>
    <property type="match status" value="1"/>
</dbReference>
<comment type="catalytic activity">
    <reaction evidence="8">
        <text>a uridine in tRNA = a pseudouridine in tRNA</text>
        <dbReference type="Rhea" id="RHEA:54572"/>
        <dbReference type="Rhea" id="RHEA-COMP:13339"/>
        <dbReference type="Rhea" id="RHEA-COMP:13934"/>
        <dbReference type="ChEBI" id="CHEBI:65314"/>
        <dbReference type="ChEBI" id="CHEBI:65315"/>
    </reaction>
</comment>
<dbReference type="InterPro" id="IPR006145">
    <property type="entry name" value="PsdUridine_synth_RsuA/RluA"/>
</dbReference>
<evidence type="ECO:0000256" key="7">
    <source>
        <dbReference type="ARBA" id="ARBA00023235"/>
    </source>
</evidence>
<reference evidence="13" key="1">
    <citation type="submission" date="2025-08" db="UniProtKB">
        <authorList>
            <consortium name="Ensembl"/>
        </authorList>
    </citation>
    <scope>IDENTIFICATION</scope>
</reference>